<accession>A0A084VPK8</accession>
<name>A0A084VPK8_ANOSI</name>
<evidence type="ECO:0000313" key="2">
    <source>
        <dbReference type="EnsemblMetazoa" id="ASIC007280-PA"/>
    </source>
</evidence>
<organism evidence="1">
    <name type="scientific">Anopheles sinensis</name>
    <name type="common">Mosquito</name>
    <dbReference type="NCBI Taxonomy" id="74873"/>
    <lineage>
        <taxon>Eukaryota</taxon>
        <taxon>Metazoa</taxon>
        <taxon>Ecdysozoa</taxon>
        <taxon>Arthropoda</taxon>
        <taxon>Hexapoda</taxon>
        <taxon>Insecta</taxon>
        <taxon>Pterygota</taxon>
        <taxon>Neoptera</taxon>
        <taxon>Endopterygota</taxon>
        <taxon>Diptera</taxon>
        <taxon>Nematocera</taxon>
        <taxon>Culicoidea</taxon>
        <taxon>Culicidae</taxon>
        <taxon>Anophelinae</taxon>
        <taxon>Anopheles</taxon>
    </lineage>
</organism>
<reference evidence="2" key="2">
    <citation type="submission" date="2020-05" db="UniProtKB">
        <authorList>
            <consortium name="EnsemblMetazoa"/>
        </authorList>
    </citation>
    <scope>IDENTIFICATION</scope>
</reference>
<dbReference type="EnsemblMetazoa" id="ASIC007280-RA">
    <property type="protein sequence ID" value="ASIC007280-PA"/>
    <property type="gene ID" value="ASIC007280"/>
</dbReference>
<evidence type="ECO:0000313" key="3">
    <source>
        <dbReference type="Proteomes" id="UP000030765"/>
    </source>
</evidence>
<sequence>MAFSSSCMCLQMIYDEVLRGALGLTPSETSGVRTGAEDQTRHYLQDQGCTRKRSVRNFALSGICTTSLRSRSTTNDEAEQRFVCAFRLVFG</sequence>
<reference evidence="1 3" key="1">
    <citation type="journal article" date="2014" name="BMC Genomics">
        <title>Genome sequence of Anopheles sinensis provides insight into genetics basis of mosquito competence for malaria parasites.</title>
        <authorList>
            <person name="Zhou D."/>
            <person name="Zhang D."/>
            <person name="Ding G."/>
            <person name="Shi L."/>
            <person name="Hou Q."/>
            <person name="Ye Y."/>
            <person name="Xu Y."/>
            <person name="Zhou H."/>
            <person name="Xiong C."/>
            <person name="Li S."/>
            <person name="Yu J."/>
            <person name="Hong S."/>
            <person name="Yu X."/>
            <person name="Zou P."/>
            <person name="Chen C."/>
            <person name="Chang X."/>
            <person name="Wang W."/>
            <person name="Lv Y."/>
            <person name="Sun Y."/>
            <person name="Ma L."/>
            <person name="Shen B."/>
            <person name="Zhu C."/>
        </authorList>
    </citation>
    <scope>NUCLEOTIDE SEQUENCE [LARGE SCALE GENOMIC DNA]</scope>
</reference>
<dbReference type="EMBL" id="KE524999">
    <property type="protein sequence ID" value="KFB39902.1"/>
    <property type="molecule type" value="Genomic_DNA"/>
</dbReference>
<dbReference type="EMBL" id="ATLV01015011">
    <property type="status" value="NOT_ANNOTATED_CDS"/>
    <property type="molecule type" value="Genomic_DNA"/>
</dbReference>
<keyword evidence="3" id="KW-1185">Reference proteome</keyword>
<dbReference type="AlphaFoldDB" id="A0A084VPK8"/>
<dbReference type="Proteomes" id="UP000030765">
    <property type="component" value="Unassembled WGS sequence"/>
</dbReference>
<proteinExistence type="predicted"/>
<dbReference type="VEuPathDB" id="VectorBase:ASIC007280"/>
<evidence type="ECO:0000313" key="1">
    <source>
        <dbReference type="EMBL" id="KFB39902.1"/>
    </source>
</evidence>
<protein>
    <submittedName>
        <fullName evidence="1 2">Uncharacterized protein</fullName>
    </submittedName>
</protein>
<gene>
    <name evidence="1" type="ORF">ZHAS_00007280</name>
</gene>